<dbReference type="EMBL" id="JALBCA010000007">
    <property type="protein sequence ID" value="KAI2392310.1"/>
    <property type="molecule type" value="Genomic_DNA"/>
</dbReference>
<comment type="caution">
    <text evidence="1">The sequence shown here is derived from an EMBL/GenBank/DDBJ whole genome shotgun (WGS) entry which is preliminary data.</text>
</comment>
<sequence length="630" mass="68860">MHGLLLAAGLLSLPFHAAAHPQQPATGVARRGVDLNAYRLPLKADYKNTEKVEAEPPALNLFGPASYVEVAQALAKTTVPGATFRVVDDHYVGDNGVAHVHLRQTMNGIDIDNADFNVNVKDGKVFSFGNSFYTGKAPSPLVKRDRADPVQALKEACKTLQIPVKTEKATAQAVKGSESVVFKGTSGALSEPKAKLVYLVKSDGNLALTWRVETDIGDNWLLSYVDAKDGKKVHNVVDYVSEATYSVFPWGTNDPTEGERKVFTDPWDTKSSEFTWIGDGQTKYQTTRGNNGIAQSNPRGGNEYLNNYRPMSPALKFEYPYSTSMTPPSSYIDASITQLFYTSNVYHDLLYSLGFTERAGNFQWNNSNKGGRGNDYVILNAQDGSGTNNANFATPPDGQPGRMRMYTWTTANPNRDGSMEAGIVIHEYTHGLSTRLTGGPANSNCLNALESGGMGEGWGDFMATAIRLKARDTRNTNYGMGDWSANKRGGIRAYVYSTSLSTNPLNYLSVNSLRQVHAIGTVWASMLYEVMWNLIDKHGKNDSPVPQFRNGVPTDGRYLAMKLVVDGMAIQPCNPNFVQARDAILDADRALTGSQNKCEIWKAFAKRQLGVGARYGTTRTGSTEVPAECK</sequence>
<protein>
    <submittedName>
        <fullName evidence="1">Extracellular metalloproteinase 9</fullName>
    </submittedName>
</protein>
<keyword evidence="1" id="KW-0378">Hydrolase</keyword>
<keyword evidence="1" id="KW-0482">Metalloprotease</keyword>
<accession>A0ACB8V582</accession>
<keyword evidence="1" id="KW-0645">Protease</keyword>
<proteinExistence type="predicted"/>
<gene>
    <name evidence="1" type="primary">MEP9</name>
    <name evidence="1" type="ORF">LOY88_000694</name>
</gene>
<organism evidence="1">
    <name type="scientific">Ophidiomyces ophidiicola</name>
    <dbReference type="NCBI Taxonomy" id="1387563"/>
    <lineage>
        <taxon>Eukaryota</taxon>
        <taxon>Fungi</taxon>
        <taxon>Dikarya</taxon>
        <taxon>Ascomycota</taxon>
        <taxon>Pezizomycotina</taxon>
        <taxon>Eurotiomycetes</taxon>
        <taxon>Eurotiomycetidae</taxon>
        <taxon>Onygenales</taxon>
        <taxon>Onygenaceae</taxon>
        <taxon>Ophidiomyces</taxon>
    </lineage>
</organism>
<reference evidence="1" key="1">
    <citation type="journal article" date="2022" name="bioRxiv">
        <title>Population genetic analysis of Ophidiomyces ophidiicola, the causative agent of snake fungal disease, indicates recent introductions to the USA.</title>
        <authorList>
            <person name="Ladner J.T."/>
            <person name="Palmer J.M."/>
            <person name="Ettinger C.L."/>
            <person name="Stajich J.E."/>
            <person name="Farrell T.M."/>
            <person name="Glorioso B.M."/>
            <person name="Lawson B."/>
            <person name="Price S.J."/>
            <person name="Stengle A.G."/>
            <person name="Grear D.A."/>
            <person name="Lorch J.M."/>
        </authorList>
    </citation>
    <scope>NUCLEOTIDE SEQUENCE</scope>
    <source>
        <strain evidence="1">NWHC 24266-5</strain>
    </source>
</reference>
<name>A0ACB8V582_9EURO</name>
<evidence type="ECO:0000313" key="1">
    <source>
        <dbReference type="EMBL" id="KAI2392310.1"/>
    </source>
</evidence>